<accession>A0ABQ5HVZ6</accession>
<organism evidence="2 3">
    <name type="scientific">Tanacetum coccineum</name>
    <dbReference type="NCBI Taxonomy" id="301880"/>
    <lineage>
        <taxon>Eukaryota</taxon>
        <taxon>Viridiplantae</taxon>
        <taxon>Streptophyta</taxon>
        <taxon>Embryophyta</taxon>
        <taxon>Tracheophyta</taxon>
        <taxon>Spermatophyta</taxon>
        <taxon>Magnoliopsida</taxon>
        <taxon>eudicotyledons</taxon>
        <taxon>Gunneridae</taxon>
        <taxon>Pentapetalae</taxon>
        <taxon>asterids</taxon>
        <taxon>campanulids</taxon>
        <taxon>Asterales</taxon>
        <taxon>Asteraceae</taxon>
        <taxon>Asteroideae</taxon>
        <taxon>Anthemideae</taxon>
        <taxon>Anthemidinae</taxon>
        <taxon>Tanacetum</taxon>
    </lineage>
</organism>
<name>A0ABQ5HVZ6_9ASTR</name>
<keyword evidence="3" id="KW-1185">Reference proteome</keyword>
<feature type="compositionally biased region" description="Basic and acidic residues" evidence="1">
    <location>
        <begin position="145"/>
        <end position="158"/>
    </location>
</feature>
<gene>
    <name evidence="2" type="ORF">Tco_1080865</name>
</gene>
<evidence type="ECO:0000256" key="1">
    <source>
        <dbReference type="SAM" id="MobiDB-lite"/>
    </source>
</evidence>
<feature type="compositionally biased region" description="Basic and acidic residues" evidence="1">
    <location>
        <begin position="119"/>
        <end position="135"/>
    </location>
</feature>
<proteinExistence type="predicted"/>
<reference evidence="2" key="1">
    <citation type="journal article" date="2022" name="Int. J. Mol. Sci.">
        <title>Draft Genome of Tanacetum Coccineum: Genomic Comparison of Closely Related Tanacetum-Family Plants.</title>
        <authorList>
            <person name="Yamashiro T."/>
            <person name="Shiraishi A."/>
            <person name="Nakayama K."/>
            <person name="Satake H."/>
        </authorList>
    </citation>
    <scope>NUCLEOTIDE SEQUENCE</scope>
</reference>
<feature type="region of interest" description="Disordered" evidence="1">
    <location>
        <begin position="110"/>
        <end position="176"/>
    </location>
</feature>
<dbReference type="Proteomes" id="UP001151760">
    <property type="component" value="Unassembled WGS sequence"/>
</dbReference>
<dbReference type="EMBL" id="BQNB010020071">
    <property type="protein sequence ID" value="GJT92020.1"/>
    <property type="molecule type" value="Genomic_DNA"/>
</dbReference>
<protein>
    <submittedName>
        <fullName evidence="2">Uncharacterized protein</fullName>
    </submittedName>
</protein>
<sequence>MVRINTKKVEKWDKRSWRKSKNRVYITIYERVFMHGSIRSWQLRMKLPREQNIGTNGIKVGSNPDFKSNTAIDAAEPHIVIKKTMISGYEGELFMLHRLVCAISDQSYAQDSCDNGEESEGKDVYKSSEDSDRQQQRVQNKGRRRAEADTHSAERSEQRQATTRDQAKKSKGQSIGLRGRTSTFLIGITDDDNDNLGSHATKAGNIIDVDLTTIASLPPG</sequence>
<evidence type="ECO:0000313" key="2">
    <source>
        <dbReference type="EMBL" id="GJT92020.1"/>
    </source>
</evidence>
<comment type="caution">
    <text evidence="2">The sequence shown here is derived from an EMBL/GenBank/DDBJ whole genome shotgun (WGS) entry which is preliminary data.</text>
</comment>
<reference evidence="2" key="2">
    <citation type="submission" date="2022-01" db="EMBL/GenBank/DDBJ databases">
        <authorList>
            <person name="Yamashiro T."/>
            <person name="Shiraishi A."/>
            <person name="Satake H."/>
            <person name="Nakayama K."/>
        </authorList>
    </citation>
    <scope>NUCLEOTIDE SEQUENCE</scope>
</reference>
<evidence type="ECO:0000313" key="3">
    <source>
        <dbReference type="Proteomes" id="UP001151760"/>
    </source>
</evidence>